<dbReference type="Proteomes" id="UP000628710">
    <property type="component" value="Unassembled WGS sequence"/>
</dbReference>
<evidence type="ECO:0000313" key="2">
    <source>
        <dbReference type="Proteomes" id="UP000628710"/>
    </source>
</evidence>
<gene>
    <name evidence="1" type="ORF">I8J31_15540</name>
</gene>
<protein>
    <submittedName>
        <fullName evidence="1">Uncharacterized protein</fullName>
    </submittedName>
</protein>
<reference evidence="1" key="1">
    <citation type="submission" date="2020-12" db="EMBL/GenBank/DDBJ databases">
        <title>Marinomonas arctica sp. nov., a psychrotolerant bacterium isolated from the Arctic.</title>
        <authorList>
            <person name="Zhang Y."/>
        </authorList>
    </citation>
    <scope>NUCLEOTIDE SEQUENCE</scope>
    <source>
        <strain evidence="1">C1424</strain>
    </source>
</reference>
<organism evidence="1 2">
    <name type="scientific">Marinomonas transparens</name>
    <dbReference type="NCBI Taxonomy" id="2795388"/>
    <lineage>
        <taxon>Bacteria</taxon>
        <taxon>Pseudomonadati</taxon>
        <taxon>Pseudomonadota</taxon>
        <taxon>Gammaproteobacteria</taxon>
        <taxon>Oceanospirillales</taxon>
        <taxon>Oceanospirillaceae</taxon>
        <taxon>Marinomonas</taxon>
    </lineage>
</organism>
<name>A0A934JXI7_9GAMM</name>
<comment type="caution">
    <text evidence="1">The sequence shown here is derived from an EMBL/GenBank/DDBJ whole genome shotgun (WGS) entry which is preliminary data.</text>
</comment>
<evidence type="ECO:0000313" key="1">
    <source>
        <dbReference type="EMBL" id="MBJ7539090.1"/>
    </source>
</evidence>
<dbReference type="AlphaFoldDB" id="A0A934JXI7"/>
<proteinExistence type="predicted"/>
<keyword evidence="2" id="KW-1185">Reference proteome</keyword>
<dbReference type="EMBL" id="JAEMNX010000020">
    <property type="protein sequence ID" value="MBJ7539090.1"/>
    <property type="molecule type" value="Genomic_DNA"/>
</dbReference>
<accession>A0A934JXI7</accession>
<sequence length="48" mass="5439">MNHLRVVFYCLMLVNFEKSPLLLGNKGLDGLSAEWLTVTLVCESKVTR</sequence>